<keyword evidence="1" id="KW-0863">Zinc-finger</keyword>
<dbReference type="OrthoDB" id="10652006at2759"/>
<dbReference type="Proteomes" id="UP000078561">
    <property type="component" value="Unassembled WGS sequence"/>
</dbReference>
<feature type="compositionally biased region" description="Polar residues" evidence="2">
    <location>
        <begin position="101"/>
        <end position="112"/>
    </location>
</feature>
<feature type="compositionally biased region" description="Basic and acidic residues" evidence="2">
    <location>
        <begin position="114"/>
        <end position="132"/>
    </location>
</feature>
<dbReference type="GO" id="GO:0008270">
    <property type="term" value="F:zinc ion binding"/>
    <property type="evidence" value="ECO:0007669"/>
    <property type="project" value="UniProtKB-KW"/>
</dbReference>
<keyword evidence="1" id="KW-0479">Metal-binding</keyword>
<keyword evidence="1" id="KW-0862">Zinc</keyword>
<feature type="domain" description="CCHC-type" evidence="3">
    <location>
        <begin position="6"/>
        <end position="21"/>
    </location>
</feature>
<feature type="compositionally biased region" description="Basic and acidic residues" evidence="2">
    <location>
        <begin position="195"/>
        <end position="206"/>
    </location>
</feature>
<feature type="region of interest" description="Disordered" evidence="2">
    <location>
        <begin position="39"/>
        <end position="146"/>
    </location>
</feature>
<evidence type="ECO:0000256" key="1">
    <source>
        <dbReference type="PROSITE-ProRule" id="PRU00047"/>
    </source>
</evidence>
<evidence type="ECO:0000256" key="2">
    <source>
        <dbReference type="SAM" id="MobiDB-lite"/>
    </source>
</evidence>
<accession>A0A163KPC8</accession>
<dbReference type="Gene3D" id="4.10.60.10">
    <property type="entry name" value="Zinc finger, CCHC-type"/>
    <property type="match status" value="1"/>
</dbReference>
<gene>
    <name evidence="4" type="primary">ABSGL_15472.1 scaffold 17607</name>
</gene>
<dbReference type="EMBL" id="LT555210">
    <property type="protein sequence ID" value="SAM09763.1"/>
    <property type="molecule type" value="Genomic_DNA"/>
</dbReference>
<protein>
    <recommendedName>
        <fullName evidence="3">CCHC-type domain-containing protein</fullName>
    </recommendedName>
</protein>
<reference evidence="4" key="1">
    <citation type="submission" date="2016-04" db="EMBL/GenBank/DDBJ databases">
        <authorList>
            <person name="Evans L.H."/>
            <person name="Alamgir A."/>
            <person name="Owens N."/>
            <person name="Weber N.D."/>
            <person name="Virtaneva K."/>
            <person name="Barbian K."/>
            <person name="Babar A."/>
            <person name="Rosenke K."/>
        </authorList>
    </citation>
    <scope>NUCLEOTIDE SEQUENCE [LARGE SCALE GENOMIC DNA]</scope>
    <source>
        <strain evidence="4">CBS 101.48</strain>
    </source>
</reference>
<evidence type="ECO:0000313" key="5">
    <source>
        <dbReference type="Proteomes" id="UP000078561"/>
    </source>
</evidence>
<sequence>MANTTCYNCYGKGHFARRCKNEARTEKEALDEYIRLAALRDEEKMAEAPNAEEDTKTDDDTVDQTGSKVTSEETATGRESLAQDNEEELQAKGQVQEVVTPPSNKRTLAPTTETDDHSLIFGPDDHVLDEPKTASPSYRSSTKEIHSRQAMLHASSIKQTTEQHRRALKKLQTMNKPNGDGLNLDQFKILPGGSKHKETPGRSAHD</sequence>
<dbReference type="InParanoid" id="A0A163KPC8"/>
<proteinExistence type="predicted"/>
<keyword evidence="5" id="KW-1185">Reference proteome</keyword>
<dbReference type="GO" id="GO:0003676">
    <property type="term" value="F:nucleic acid binding"/>
    <property type="evidence" value="ECO:0007669"/>
    <property type="project" value="InterPro"/>
</dbReference>
<organism evidence="4">
    <name type="scientific">Absidia glauca</name>
    <name type="common">Pin mould</name>
    <dbReference type="NCBI Taxonomy" id="4829"/>
    <lineage>
        <taxon>Eukaryota</taxon>
        <taxon>Fungi</taxon>
        <taxon>Fungi incertae sedis</taxon>
        <taxon>Mucoromycota</taxon>
        <taxon>Mucoromycotina</taxon>
        <taxon>Mucoromycetes</taxon>
        <taxon>Mucorales</taxon>
        <taxon>Cunninghamellaceae</taxon>
        <taxon>Absidia</taxon>
    </lineage>
</organism>
<dbReference type="PROSITE" id="PS50158">
    <property type="entry name" value="ZF_CCHC"/>
    <property type="match status" value="1"/>
</dbReference>
<dbReference type="AlphaFoldDB" id="A0A163KPC8"/>
<evidence type="ECO:0000313" key="4">
    <source>
        <dbReference type="EMBL" id="SAM09763.1"/>
    </source>
</evidence>
<name>A0A163KPC8_ABSGL</name>
<dbReference type="InterPro" id="IPR001878">
    <property type="entry name" value="Znf_CCHC"/>
</dbReference>
<feature type="compositionally biased region" description="Acidic residues" evidence="2">
    <location>
        <begin position="50"/>
        <end position="62"/>
    </location>
</feature>
<dbReference type="SUPFAM" id="SSF57756">
    <property type="entry name" value="Retrovirus zinc finger-like domains"/>
    <property type="match status" value="1"/>
</dbReference>
<feature type="region of interest" description="Disordered" evidence="2">
    <location>
        <begin position="173"/>
        <end position="206"/>
    </location>
</feature>
<evidence type="ECO:0000259" key="3">
    <source>
        <dbReference type="PROSITE" id="PS50158"/>
    </source>
</evidence>
<dbReference type="InterPro" id="IPR036875">
    <property type="entry name" value="Znf_CCHC_sf"/>
</dbReference>